<organism evidence="2 3">
    <name type="scientific">Agrocybe pediades</name>
    <dbReference type="NCBI Taxonomy" id="84607"/>
    <lineage>
        <taxon>Eukaryota</taxon>
        <taxon>Fungi</taxon>
        <taxon>Dikarya</taxon>
        <taxon>Basidiomycota</taxon>
        <taxon>Agaricomycotina</taxon>
        <taxon>Agaricomycetes</taxon>
        <taxon>Agaricomycetidae</taxon>
        <taxon>Agaricales</taxon>
        <taxon>Agaricineae</taxon>
        <taxon>Strophariaceae</taxon>
        <taxon>Agrocybe</taxon>
    </lineage>
</organism>
<reference evidence="2 3" key="1">
    <citation type="submission" date="2019-12" db="EMBL/GenBank/DDBJ databases">
        <authorList>
            <person name="Floudas D."/>
            <person name="Bentzer J."/>
            <person name="Ahren D."/>
            <person name="Johansson T."/>
            <person name="Persson P."/>
            <person name="Tunlid A."/>
        </authorList>
    </citation>
    <scope>NUCLEOTIDE SEQUENCE [LARGE SCALE GENOMIC DNA]</scope>
    <source>
        <strain evidence="2 3">CBS 102.39</strain>
    </source>
</reference>
<feature type="region of interest" description="Disordered" evidence="1">
    <location>
        <begin position="97"/>
        <end position="170"/>
    </location>
</feature>
<keyword evidence="3" id="KW-1185">Reference proteome</keyword>
<proteinExistence type="predicted"/>
<feature type="region of interest" description="Disordered" evidence="1">
    <location>
        <begin position="24"/>
        <end position="49"/>
    </location>
</feature>
<gene>
    <name evidence="2" type="ORF">D9613_003733</name>
</gene>
<name>A0A8H4VJH0_9AGAR</name>
<evidence type="ECO:0000313" key="2">
    <source>
        <dbReference type="EMBL" id="KAF4612088.1"/>
    </source>
</evidence>
<evidence type="ECO:0000313" key="3">
    <source>
        <dbReference type="Proteomes" id="UP000521872"/>
    </source>
</evidence>
<feature type="compositionally biased region" description="Low complexity" evidence="1">
    <location>
        <begin position="30"/>
        <end position="41"/>
    </location>
</feature>
<evidence type="ECO:0000256" key="1">
    <source>
        <dbReference type="SAM" id="MobiDB-lite"/>
    </source>
</evidence>
<comment type="caution">
    <text evidence="2">The sequence shown here is derived from an EMBL/GenBank/DDBJ whole genome shotgun (WGS) entry which is preliminary data.</text>
</comment>
<dbReference type="Proteomes" id="UP000521872">
    <property type="component" value="Unassembled WGS sequence"/>
</dbReference>
<accession>A0A8H4VJH0</accession>
<dbReference type="EMBL" id="JAACJL010000057">
    <property type="protein sequence ID" value="KAF4612088.1"/>
    <property type="molecule type" value="Genomic_DNA"/>
</dbReference>
<feature type="compositionally biased region" description="Basic and acidic residues" evidence="1">
    <location>
        <begin position="107"/>
        <end position="135"/>
    </location>
</feature>
<protein>
    <submittedName>
        <fullName evidence="2">Uncharacterized protein</fullName>
    </submittedName>
</protein>
<sequence length="211" mass="23144">MGRSRSPESHSPLQILILHVSRPDPQKTPVQVLPQSSASASPPNPSLEPVPSCRGTFLLWPQTVSILSPLPSPPTSITAATTVRRVFVVDQTLLKARPCSPGPKGYESQDARLSTPDHHAREIKASEEEVTRHVDNQLPSDPRSLQGPRPWLTDRGQDPPYPLNMGEGKKGEMGSRRLNVAGFHTPQVLESCVFLFSGRGFSAWWLTLFCG</sequence>
<dbReference type="AlphaFoldDB" id="A0A8H4VJH0"/>